<evidence type="ECO:0000259" key="8">
    <source>
        <dbReference type="PROSITE" id="PS51710"/>
    </source>
</evidence>
<evidence type="ECO:0000313" key="10">
    <source>
        <dbReference type="EMBL" id="OGK00452.1"/>
    </source>
</evidence>
<dbReference type="PIRSF" id="PIRSF002401">
    <property type="entry name" value="GTP_bd_Obg/CgtA"/>
    <property type="match status" value="1"/>
</dbReference>
<comment type="caution">
    <text evidence="7">Lacks conserved residue(s) required for the propagation of feature annotation.</text>
</comment>
<keyword evidence="7" id="KW-0479">Metal-binding</keyword>
<keyword evidence="4 7" id="KW-0378">Hydrolase</keyword>
<comment type="subcellular location">
    <subcellularLocation>
        <location evidence="7">Cytoplasm</location>
    </subcellularLocation>
</comment>
<dbReference type="GO" id="GO:0042254">
    <property type="term" value="P:ribosome biogenesis"/>
    <property type="evidence" value="ECO:0007669"/>
    <property type="project" value="UniProtKB-UniRule"/>
</dbReference>
<evidence type="ECO:0000256" key="6">
    <source>
        <dbReference type="ARBA" id="ARBA00023134"/>
    </source>
</evidence>
<dbReference type="NCBIfam" id="NF008956">
    <property type="entry name" value="PRK12299.1"/>
    <property type="match status" value="1"/>
</dbReference>
<keyword evidence="3 7" id="KW-0547">Nucleotide-binding</keyword>
<dbReference type="InterPro" id="IPR006074">
    <property type="entry name" value="GTP1-OBG_CS"/>
</dbReference>
<keyword evidence="2 7" id="KW-0963">Cytoplasm</keyword>
<dbReference type="PROSITE" id="PS51883">
    <property type="entry name" value="OBG"/>
    <property type="match status" value="1"/>
</dbReference>
<evidence type="ECO:0000256" key="2">
    <source>
        <dbReference type="ARBA" id="ARBA00022490"/>
    </source>
</evidence>
<comment type="similarity">
    <text evidence="1 7">Belongs to the TRAFAC class OBG-HflX-like GTPase superfamily. OBG GTPase family.</text>
</comment>
<dbReference type="PANTHER" id="PTHR11702:SF31">
    <property type="entry name" value="MITOCHONDRIAL RIBOSOME-ASSOCIATED GTPASE 2"/>
    <property type="match status" value="1"/>
</dbReference>
<evidence type="ECO:0000256" key="7">
    <source>
        <dbReference type="HAMAP-Rule" id="MF_01454"/>
    </source>
</evidence>
<evidence type="ECO:0000259" key="9">
    <source>
        <dbReference type="PROSITE" id="PS51883"/>
    </source>
</evidence>
<dbReference type="SUPFAM" id="SSF52540">
    <property type="entry name" value="P-loop containing nucleoside triphosphate hydrolases"/>
    <property type="match status" value="1"/>
</dbReference>
<dbReference type="SUPFAM" id="SSF82051">
    <property type="entry name" value="Obg GTP-binding protein N-terminal domain"/>
    <property type="match status" value="1"/>
</dbReference>
<feature type="binding site" evidence="7">
    <location>
        <begin position="278"/>
        <end position="281"/>
    </location>
    <ligand>
        <name>GTP</name>
        <dbReference type="ChEBI" id="CHEBI:37565"/>
    </ligand>
</feature>
<dbReference type="EMBL" id="MFYX01000146">
    <property type="protein sequence ID" value="OGK00452.1"/>
    <property type="molecule type" value="Genomic_DNA"/>
</dbReference>
<dbReference type="CDD" id="cd01898">
    <property type="entry name" value="Obg"/>
    <property type="match status" value="1"/>
</dbReference>
<organism evidence="10 11">
    <name type="scientific">Candidatus Raymondbacteria bacterium RIFOXYD12_FULL_49_13</name>
    <dbReference type="NCBI Taxonomy" id="1817890"/>
    <lineage>
        <taxon>Bacteria</taxon>
        <taxon>Raymondiibacteriota</taxon>
    </lineage>
</organism>
<dbReference type="InterPro" id="IPR045086">
    <property type="entry name" value="OBG_GTPase"/>
</dbReference>
<dbReference type="InterPro" id="IPR027417">
    <property type="entry name" value="P-loop_NTPase"/>
</dbReference>
<dbReference type="NCBIfam" id="TIGR02729">
    <property type="entry name" value="Obg_CgtA"/>
    <property type="match status" value="1"/>
</dbReference>
<protein>
    <recommendedName>
        <fullName evidence="7">GTPase Obg</fullName>
        <ecNumber evidence="7">3.6.5.-</ecNumber>
    </recommendedName>
    <alternativeName>
        <fullName evidence="7">GTP-binding protein Obg</fullName>
    </alternativeName>
</protein>
<dbReference type="FunFam" id="2.70.210.12:FF:000001">
    <property type="entry name" value="GTPase Obg"/>
    <property type="match status" value="1"/>
</dbReference>
<dbReference type="GO" id="GO:0003924">
    <property type="term" value="F:GTPase activity"/>
    <property type="evidence" value="ECO:0007669"/>
    <property type="project" value="UniProtKB-UniRule"/>
</dbReference>
<accession>A0A1F7F1J6</accession>
<sequence>MIDRATITVTAGNGGNGCVAFRREKYIPKGGPSGGDGGDGGNVFAVGHKDVNTLINFRYNQLFEAGKGEHGKGSNMYGKDGQDVFIPLPLGTVIMDQERRIICDMQNHGQTLLLAEGGKGGKGNTHFKSSIRQAPRFATPGKPGIERKIILELKLIADVGLVGEPNAGKSTLLSKISNAHPKIADYPFTTLEPHLGIVKAGDDFSFVVADIPGLIEGAHDGKGLGHEFLRHIERTKVLVYLLDLGAAQPPSVVLRKLRNELKLYNPALLSKPSLIVLNKTDIKKGAGGIRASKKRPVLAISALKGIGLQKLIFAIKDTLNVSA</sequence>
<dbReference type="InterPro" id="IPR006073">
    <property type="entry name" value="GTP-bd"/>
</dbReference>
<name>A0A1F7F1J6_UNCRA</name>
<evidence type="ECO:0000256" key="1">
    <source>
        <dbReference type="ARBA" id="ARBA00007699"/>
    </source>
</evidence>
<dbReference type="Gene3D" id="2.70.210.12">
    <property type="entry name" value="GTP1/OBG domain"/>
    <property type="match status" value="1"/>
</dbReference>
<feature type="binding site" evidence="7">
    <location>
        <begin position="301"/>
        <end position="303"/>
    </location>
    <ligand>
        <name>GTP</name>
        <dbReference type="ChEBI" id="CHEBI:37565"/>
    </ligand>
</feature>
<reference evidence="10 11" key="1">
    <citation type="journal article" date="2016" name="Nat. Commun.">
        <title>Thousands of microbial genomes shed light on interconnected biogeochemical processes in an aquifer system.</title>
        <authorList>
            <person name="Anantharaman K."/>
            <person name="Brown C.T."/>
            <person name="Hug L.A."/>
            <person name="Sharon I."/>
            <person name="Castelle C.J."/>
            <person name="Probst A.J."/>
            <person name="Thomas B.C."/>
            <person name="Singh A."/>
            <person name="Wilkins M.J."/>
            <person name="Karaoz U."/>
            <person name="Brodie E.L."/>
            <person name="Williams K.H."/>
            <person name="Hubbard S.S."/>
            <person name="Banfield J.F."/>
        </authorList>
    </citation>
    <scope>NUCLEOTIDE SEQUENCE [LARGE SCALE GENOMIC DNA]</scope>
</reference>
<dbReference type="PROSITE" id="PS00905">
    <property type="entry name" value="GTP1_OBG"/>
    <property type="match status" value="1"/>
</dbReference>
<feature type="domain" description="OBG-type G" evidence="8">
    <location>
        <begin position="157"/>
        <end position="320"/>
    </location>
</feature>
<comment type="subunit">
    <text evidence="7">Monomer.</text>
</comment>
<proteinExistence type="inferred from homology"/>
<dbReference type="AlphaFoldDB" id="A0A1F7F1J6"/>
<dbReference type="Proteomes" id="UP000179243">
    <property type="component" value="Unassembled WGS sequence"/>
</dbReference>
<dbReference type="Pfam" id="PF01926">
    <property type="entry name" value="MMR_HSR1"/>
    <property type="match status" value="1"/>
</dbReference>
<feature type="binding site" evidence="7">
    <location>
        <begin position="210"/>
        <end position="213"/>
    </location>
    <ligand>
        <name>GTP</name>
        <dbReference type="ChEBI" id="CHEBI:37565"/>
    </ligand>
</feature>
<evidence type="ECO:0000313" key="11">
    <source>
        <dbReference type="Proteomes" id="UP000179243"/>
    </source>
</evidence>
<dbReference type="InterPro" id="IPR014100">
    <property type="entry name" value="GTP-bd_Obg/CgtA"/>
</dbReference>
<evidence type="ECO:0000256" key="5">
    <source>
        <dbReference type="ARBA" id="ARBA00022842"/>
    </source>
</evidence>
<dbReference type="GO" id="GO:0005737">
    <property type="term" value="C:cytoplasm"/>
    <property type="evidence" value="ECO:0007669"/>
    <property type="project" value="UniProtKB-SubCell"/>
</dbReference>
<dbReference type="NCBIfam" id="NF008955">
    <property type="entry name" value="PRK12297.1"/>
    <property type="match status" value="1"/>
</dbReference>
<keyword evidence="5 7" id="KW-0460">Magnesium</keyword>
<dbReference type="Gene3D" id="3.40.50.300">
    <property type="entry name" value="P-loop containing nucleotide triphosphate hydrolases"/>
    <property type="match status" value="1"/>
</dbReference>
<keyword evidence="6 7" id="KW-0342">GTP-binding</keyword>
<evidence type="ECO:0000256" key="3">
    <source>
        <dbReference type="ARBA" id="ARBA00022741"/>
    </source>
</evidence>
<dbReference type="InterPro" id="IPR006169">
    <property type="entry name" value="GTP1_OBG_dom"/>
</dbReference>
<dbReference type="InterPro" id="IPR036726">
    <property type="entry name" value="GTP1_OBG_dom_sf"/>
</dbReference>
<feature type="binding site" evidence="7">
    <location>
        <begin position="188"/>
        <end position="192"/>
    </location>
    <ligand>
        <name>GTP</name>
        <dbReference type="ChEBI" id="CHEBI:37565"/>
    </ligand>
</feature>
<dbReference type="EC" id="3.6.5.-" evidence="7"/>
<gene>
    <name evidence="7" type="primary">obg</name>
    <name evidence="10" type="ORF">A2519_10610</name>
</gene>
<dbReference type="PROSITE" id="PS51710">
    <property type="entry name" value="G_OBG"/>
    <property type="match status" value="1"/>
</dbReference>
<dbReference type="PANTHER" id="PTHR11702">
    <property type="entry name" value="DEVELOPMENTALLY REGULATED GTP-BINDING PROTEIN-RELATED"/>
    <property type="match status" value="1"/>
</dbReference>
<comment type="function">
    <text evidence="7">An essential GTPase which binds GTP, GDP and possibly (p)ppGpp with moderate affinity, with high nucleotide exchange rates and a fairly low GTP hydrolysis rate. Plays a role in control of the cell cycle, stress response, ribosome biogenesis and in those bacteria that undergo differentiation, in morphogenesis control.</text>
</comment>
<dbReference type="Pfam" id="PF01018">
    <property type="entry name" value="GTP1_OBG"/>
    <property type="match status" value="1"/>
</dbReference>
<comment type="caution">
    <text evidence="10">The sequence shown here is derived from an EMBL/GenBank/DDBJ whole genome shotgun (WGS) entry which is preliminary data.</text>
</comment>
<dbReference type="GO" id="GO:0000287">
    <property type="term" value="F:magnesium ion binding"/>
    <property type="evidence" value="ECO:0007669"/>
    <property type="project" value="InterPro"/>
</dbReference>
<dbReference type="PRINTS" id="PR00326">
    <property type="entry name" value="GTP1OBG"/>
</dbReference>
<feature type="domain" description="Obg" evidence="9">
    <location>
        <begin position="1"/>
        <end position="156"/>
    </location>
</feature>
<dbReference type="GO" id="GO:0005525">
    <property type="term" value="F:GTP binding"/>
    <property type="evidence" value="ECO:0007669"/>
    <property type="project" value="UniProtKB-UniRule"/>
</dbReference>
<dbReference type="InterPro" id="IPR031167">
    <property type="entry name" value="G_OBG"/>
</dbReference>
<feature type="binding site" evidence="7">
    <location>
        <position position="170"/>
    </location>
    <ligand>
        <name>Mg(2+)</name>
        <dbReference type="ChEBI" id="CHEBI:18420"/>
    </ligand>
</feature>
<feature type="binding site" evidence="7">
    <location>
        <position position="190"/>
    </location>
    <ligand>
        <name>Mg(2+)</name>
        <dbReference type="ChEBI" id="CHEBI:18420"/>
    </ligand>
</feature>
<evidence type="ECO:0000256" key="4">
    <source>
        <dbReference type="ARBA" id="ARBA00022801"/>
    </source>
</evidence>
<comment type="cofactor">
    <cofactor evidence="7">
        <name>Mg(2+)</name>
        <dbReference type="ChEBI" id="CHEBI:18420"/>
    </cofactor>
</comment>
<dbReference type="HAMAP" id="MF_01454">
    <property type="entry name" value="GTPase_Obg"/>
    <property type="match status" value="1"/>
</dbReference>